<dbReference type="PANTHER" id="PTHR10000:SF8">
    <property type="entry name" value="HAD SUPERFAMILY HYDROLASE-LIKE, TYPE 3"/>
    <property type="match status" value="1"/>
</dbReference>
<dbReference type="InterPro" id="IPR006379">
    <property type="entry name" value="HAD-SF_hydro_IIB"/>
</dbReference>
<dbReference type="SFLD" id="SFLDG01140">
    <property type="entry name" value="C2.B:_Phosphomannomutase_and_P"/>
    <property type="match status" value="1"/>
</dbReference>
<dbReference type="InterPro" id="IPR000150">
    <property type="entry name" value="Cof"/>
</dbReference>
<dbReference type="PANTHER" id="PTHR10000">
    <property type="entry name" value="PHOSPHOSERINE PHOSPHATASE"/>
    <property type="match status" value="1"/>
</dbReference>
<dbReference type="Gene3D" id="3.30.1240.10">
    <property type="match status" value="1"/>
</dbReference>
<reference evidence="1 2" key="1">
    <citation type="submission" date="2017-05" db="EMBL/GenBank/DDBJ databases">
        <title>Lactobacillus johnsonii from commercial turkeys.</title>
        <authorList>
            <person name="Johnson T.J."/>
            <person name="Youmans B."/>
        </authorList>
    </citation>
    <scope>NUCLEOTIDE SEQUENCE [LARGE SCALE GENOMIC DNA]</scope>
    <source>
        <strain evidence="1 2">UMNLJ114</strain>
    </source>
</reference>
<dbReference type="GO" id="GO:0000287">
    <property type="term" value="F:magnesium ion binding"/>
    <property type="evidence" value="ECO:0007669"/>
    <property type="project" value="TreeGrafter"/>
</dbReference>
<dbReference type="GO" id="GO:0016791">
    <property type="term" value="F:phosphatase activity"/>
    <property type="evidence" value="ECO:0007669"/>
    <property type="project" value="UniProtKB-ARBA"/>
</dbReference>
<evidence type="ECO:0000313" key="2">
    <source>
        <dbReference type="Proteomes" id="UP000216008"/>
    </source>
</evidence>
<dbReference type="NCBIfam" id="TIGR01484">
    <property type="entry name" value="HAD-SF-IIB"/>
    <property type="match status" value="1"/>
</dbReference>
<protein>
    <submittedName>
        <fullName evidence="1">Hydrolase</fullName>
    </submittedName>
</protein>
<organism evidence="1 2">
    <name type="scientific">Lactobacillus johnsonii</name>
    <dbReference type="NCBI Taxonomy" id="33959"/>
    <lineage>
        <taxon>Bacteria</taxon>
        <taxon>Bacillati</taxon>
        <taxon>Bacillota</taxon>
        <taxon>Bacilli</taxon>
        <taxon>Lactobacillales</taxon>
        <taxon>Lactobacillaceae</taxon>
        <taxon>Lactobacillus</taxon>
    </lineage>
</organism>
<dbReference type="Gene3D" id="3.40.50.1000">
    <property type="entry name" value="HAD superfamily/HAD-like"/>
    <property type="match status" value="1"/>
</dbReference>
<accession>A0A267MFA5</accession>
<dbReference type="GO" id="GO:0005829">
    <property type="term" value="C:cytosol"/>
    <property type="evidence" value="ECO:0007669"/>
    <property type="project" value="TreeGrafter"/>
</dbReference>
<proteinExistence type="predicted"/>
<dbReference type="NCBIfam" id="TIGR00099">
    <property type="entry name" value="Cof-subfamily"/>
    <property type="match status" value="1"/>
</dbReference>
<dbReference type="EMBL" id="NIBD01000001">
    <property type="protein sequence ID" value="PAB57483.1"/>
    <property type="molecule type" value="Genomic_DNA"/>
</dbReference>
<name>A0A267MFA5_LACJH</name>
<dbReference type="PROSITE" id="PS01229">
    <property type="entry name" value="COF_2"/>
    <property type="match status" value="1"/>
</dbReference>
<dbReference type="Pfam" id="PF08282">
    <property type="entry name" value="Hydrolase_3"/>
    <property type="match status" value="1"/>
</dbReference>
<dbReference type="AlphaFoldDB" id="A0A267MFA5"/>
<dbReference type="SUPFAM" id="SSF56784">
    <property type="entry name" value="HAD-like"/>
    <property type="match status" value="1"/>
</dbReference>
<evidence type="ECO:0000313" key="1">
    <source>
        <dbReference type="EMBL" id="PAB57483.1"/>
    </source>
</evidence>
<dbReference type="RefSeq" id="WP_095182322.1">
    <property type="nucleotide sequence ID" value="NZ_NIBD01000001.1"/>
</dbReference>
<gene>
    <name evidence="1" type="ORF">A3Q24_00045</name>
</gene>
<comment type="caution">
    <text evidence="1">The sequence shown here is derived from an EMBL/GenBank/DDBJ whole genome shotgun (WGS) entry which is preliminary data.</text>
</comment>
<dbReference type="CDD" id="cd07516">
    <property type="entry name" value="HAD_Pase"/>
    <property type="match status" value="1"/>
</dbReference>
<dbReference type="SFLD" id="SFLDS00003">
    <property type="entry name" value="Haloacid_Dehalogenase"/>
    <property type="match status" value="1"/>
</dbReference>
<dbReference type="InterPro" id="IPR036412">
    <property type="entry name" value="HAD-like_sf"/>
</dbReference>
<sequence length="267" mass="29143">MSAKLIFSDIDGTLITSQGVVSSTTIEAIRKQIIAGNLFIPVSARFPKGIMNVVDKITNFCPIIAYNGALVLDEMGRPINSQFFEASLALKLIKEIEALNTNDLAWNVYSGYNWFSSLNKNPLIAKEEETIGVKSLPASTEQIKELKGVHKMLIIGKPTLIDKIIPSLESKFPSLVFVKSAPHLLEIVLKGVNKGNAVKIVLDSFAMDKSNAWAFGDNYNDESMFNSVGHPILMGNAPKDLKESLSIPITLDNDHDGIAAVLNKISN</sequence>
<dbReference type="InterPro" id="IPR023214">
    <property type="entry name" value="HAD_sf"/>
</dbReference>
<keyword evidence="1" id="KW-0378">Hydrolase</keyword>
<dbReference type="Proteomes" id="UP000216008">
    <property type="component" value="Unassembled WGS sequence"/>
</dbReference>